<evidence type="ECO:0000313" key="1">
    <source>
        <dbReference type="EMBL" id="GJS79401.1"/>
    </source>
</evidence>
<reference evidence="1" key="2">
    <citation type="submission" date="2022-01" db="EMBL/GenBank/DDBJ databases">
        <authorList>
            <person name="Yamashiro T."/>
            <person name="Shiraishi A."/>
            <person name="Satake H."/>
            <person name="Nakayama K."/>
        </authorList>
    </citation>
    <scope>NUCLEOTIDE SEQUENCE</scope>
</reference>
<protein>
    <submittedName>
        <fullName evidence="1">Uncharacterized protein</fullName>
    </submittedName>
</protein>
<sequence>MEANTLSTGQTFKEATKGTSCAFMKTDKILLEIIWRFTVIIEDLETGQMDDQENPLEIDGGLGPKKKGDDDVLYKFIVVDFLQTKDPRTLKICCFFCAGKVTIISTWKKRIAFNVSLQNVHKKRCHPRRVEDLQWVLKAIKETQPTKPDTYKYNQDETRRYHPILRSRGFIYEKTRQEDILNAH</sequence>
<comment type="caution">
    <text evidence="1">The sequence shown here is derived from an EMBL/GenBank/DDBJ whole genome shotgun (WGS) entry which is preliminary data.</text>
</comment>
<dbReference type="Proteomes" id="UP001151760">
    <property type="component" value="Unassembled WGS sequence"/>
</dbReference>
<reference evidence="1" key="1">
    <citation type="journal article" date="2022" name="Int. J. Mol. Sci.">
        <title>Draft Genome of Tanacetum Coccineum: Genomic Comparison of Closely Related Tanacetum-Family Plants.</title>
        <authorList>
            <person name="Yamashiro T."/>
            <person name="Shiraishi A."/>
            <person name="Nakayama K."/>
            <person name="Satake H."/>
        </authorList>
    </citation>
    <scope>NUCLEOTIDE SEQUENCE</scope>
</reference>
<keyword evidence="2" id="KW-1185">Reference proteome</keyword>
<accession>A0ABQ4YPL2</accession>
<dbReference type="EMBL" id="BQNB010010595">
    <property type="protein sequence ID" value="GJS79401.1"/>
    <property type="molecule type" value="Genomic_DNA"/>
</dbReference>
<evidence type="ECO:0000313" key="2">
    <source>
        <dbReference type="Proteomes" id="UP001151760"/>
    </source>
</evidence>
<organism evidence="1 2">
    <name type="scientific">Tanacetum coccineum</name>
    <dbReference type="NCBI Taxonomy" id="301880"/>
    <lineage>
        <taxon>Eukaryota</taxon>
        <taxon>Viridiplantae</taxon>
        <taxon>Streptophyta</taxon>
        <taxon>Embryophyta</taxon>
        <taxon>Tracheophyta</taxon>
        <taxon>Spermatophyta</taxon>
        <taxon>Magnoliopsida</taxon>
        <taxon>eudicotyledons</taxon>
        <taxon>Gunneridae</taxon>
        <taxon>Pentapetalae</taxon>
        <taxon>asterids</taxon>
        <taxon>campanulids</taxon>
        <taxon>Asterales</taxon>
        <taxon>Asteraceae</taxon>
        <taxon>Asteroideae</taxon>
        <taxon>Anthemideae</taxon>
        <taxon>Anthemidinae</taxon>
        <taxon>Tanacetum</taxon>
    </lineage>
</organism>
<name>A0ABQ4YPL2_9ASTR</name>
<gene>
    <name evidence="1" type="ORF">Tco_0729282</name>
</gene>
<proteinExistence type="predicted"/>